<keyword evidence="4 7" id="KW-1133">Transmembrane helix</keyword>
<keyword evidence="2" id="KW-1003">Cell membrane</keyword>
<dbReference type="Proteomes" id="UP000282674">
    <property type="component" value="Unassembled WGS sequence"/>
</dbReference>
<organism evidence="9 10">
    <name type="scientific">Actinomadura harenae</name>
    <dbReference type="NCBI Taxonomy" id="2483351"/>
    <lineage>
        <taxon>Bacteria</taxon>
        <taxon>Bacillati</taxon>
        <taxon>Actinomycetota</taxon>
        <taxon>Actinomycetes</taxon>
        <taxon>Streptosporangiales</taxon>
        <taxon>Thermomonosporaceae</taxon>
        <taxon>Actinomadura</taxon>
    </lineage>
</organism>
<dbReference type="GO" id="GO:0022857">
    <property type="term" value="F:transmembrane transporter activity"/>
    <property type="evidence" value="ECO:0007669"/>
    <property type="project" value="TreeGrafter"/>
</dbReference>
<evidence type="ECO:0000256" key="7">
    <source>
        <dbReference type="SAM" id="Phobius"/>
    </source>
</evidence>
<reference evidence="9 10" key="1">
    <citation type="submission" date="2018-10" db="EMBL/GenBank/DDBJ databases">
        <title>Isolation from soil.</title>
        <authorList>
            <person name="Hu J."/>
        </authorList>
    </citation>
    <scope>NUCLEOTIDE SEQUENCE [LARGE SCALE GENOMIC DNA]</scope>
    <source>
        <strain evidence="9 10">NEAU-Ht49</strain>
    </source>
</reference>
<evidence type="ECO:0000256" key="5">
    <source>
        <dbReference type="ARBA" id="ARBA00023136"/>
    </source>
</evidence>
<accession>A0A3M2M4S0</accession>
<feature type="transmembrane region" description="Helical" evidence="7">
    <location>
        <begin position="361"/>
        <end position="383"/>
    </location>
</feature>
<dbReference type="InterPro" id="IPR003838">
    <property type="entry name" value="ABC3_permease_C"/>
</dbReference>
<feature type="domain" description="ABC3 transporter permease C-terminal" evidence="8">
    <location>
        <begin position="368"/>
        <end position="484"/>
    </location>
</feature>
<dbReference type="GO" id="GO:0005886">
    <property type="term" value="C:plasma membrane"/>
    <property type="evidence" value="ECO:0007669"/>
    <property type="project" value="UniProtKB-SubCell"/>
</dbReference>
<dbReference type="AlphaFoldDB" id="A0A3M2M4S0"/>
<dbReference type="RefSeq" id="WP_147481490.1">
    <property type="nucleotide sequence ID" value="NZ_RFFG01000021.1"/>
</dbReference>
<feature type="transmembrane region" description="Helical" evidence="7">
    <location>
        <begin position="48"/>
        <end position="66"/>
    </location>
</feature>
<dbReference type="InterPro" id="IPR050250">
    <property type="entry name" value="Macrolide_Exporter_MacB"/>
</dbReference>
<evidence type="ECO:0000256" key="3">
    <source>
        <dbReference type="ARBA" id="ARBA00022692"/>
    </source>
</evidence>
<dbReference type="PANTHER" id="PTHR30572">
    <property type="entry name" value="MEMBRANE COMPONENT OF TRANSPORTER-RELATED"/>
    <property type="match status" value="1"/>
</dbReference>
<evidence type="ECO:0000256" key="2">
    <source>
        <dbReference type="ARBA" id="ARBA00022475"/>
    </source>
</evidence>
<dbReference type="EMBL" id="RFFG01000021">
    <property type="protein sequence ID" value="RMI44030.1"/>
    <property type="molecule type" value="Genomic_DNA"/>
</dbReference>
<feature type="transmembrane region" description="Helical" evidence="7">
    <location>
        <begin position="457"/>
        <end position="476"/>
    </location>
</feature>
<gene>
    <name evidence="9" type="ORF">EBO15_13985</name>
</gene>
<evidence type="ECO:0000256" key="1">
    <source>
        <dbReference type="ARBA" id="ARBA00004651"/>
    </source>
</evidence>
<dbReference type="PANTHER" id="PTHR30572:SF4">
    <property type="entry name" value="ABC TRANSPORTER PERMEASE YTRF"/>
    <property type="match status" value="1"/>
</dbReference>
<feature type="non-terminal residue" evidence="9">
    <location>
        <position position="1"/>
    </location>
</feature>
<evidence type="ECO:0000256" key="6">
    <source>
        <dbReference type="ARBA" id="ARBA00038076"/>
    </source>
</evidence>
<dbReference type="Pfam" id="PF02687">
    <property type="entry name" value="FtsX"/>
    <property type="match status" value="1"/>
</dbReference>
<comment type="similarity">
    <text evidence="6">Belongs to the ABC-4 integral membrane protein family.</text>
</comment>
<feature type="transmembrane region" description="Helical" evidence="7">
    <location>
        <begin position="87"/>
        <end position="107"/>
    </location>
</feature>
<comment type="subcellular location">
    <subcellularLocation>
        <location evidence="1">Cell membrane</location>
        <topology evidence="1">Multi-pass membrane protein</topology>
    </subcellularLocation>
</comment>
<protein>
    <submittedName>
        <fullName evidence="9">ABC transporter permease</fullName>
    </submittedName>
</protein>
<feature type="transmembrane region" description="Helical" evidence="7">
    <location>
        <begin position="414"/>
        <end position="437"/>
    </location>
</feature>
<feature type="transmembrane region" description="Helical" evidence="7">
    <location>
        <begin position="146"/>
        <end position="165"/>
    </location>
</feature>
<keyword evidence="5 7" id="KW-0472">Membrane</keyword>
<keyword evidence="10" id="KW-1185">Reference proteome</keyword>
<sequence length="495" mass="50856">PPLLAAVAGLAVALLGAFAASRRAGRVRPAEALADAVVDGRVMTVGRWVWSLLYLLAAGGYMISSMNAPAYQLRAPGMRGPDSKATWSLEMGTMVIIGLAMFAPLLVPPLVRALALPLPMLNGAAGLLAGRNALASARRTISTATPVFLVVALTGSVVGAGLAFADARDTEARSMAAAPYVASPSTGPALAPETLRALHAKPGLLAATTASAMVTGLGVGPLSSDENAANAPIPYRALVVNGDPASAWRLHVTSGSLPQFTGAAVAVSSELARAYGWRVGDRLNTRLPDGTPAALRLVATVRPSFGLPEVLLPGSALRRPVPASRAYLAERPAAPLPGVLVSAAGDRHDPDAATAAHFQRLTILAILAPALLYALIAVVNTMVMSTRDRVRDISALTAVGATRRQVSRAVAAETTLTVLTAALLALAVTALTQMAVVRTINTSILTGSARVPYTLPWTALALSALVCLALAVLSALTSLRPVLRSTFPPPSRTRA</sequence>
<dbReference type="OrthoDB" id="3223244at2"/>
<evidence type="ECO:0000313" key="10">
    <source>
        <dbReference type="Proteomes" id="UP000282674"/>
    </source>
</evidence>
<evidence type="ECO:0000313" key="9">
    <source>
        <dbReference type="EMBL" id="RMI44030.1"/>
    </source>
</evidence>
<evidence type="ECO:0000259" key="8">
    <source>
        <dbReference type="Pfam" id="PF02687"/>
    </source>
</evidence>
<name>A0A3M2M4S0_9ACTN</name>
<proteinExistence type="inferred from homology"/>
<keyword evidence="3 7" id="KW-0812">Transmembrane</keyword>
<evidence type="ECO:0000256" key="4">
    <source>
        <dbReference type="ARBA" id="ARBA00022989"/>
    </source>
</evidence>
<comment type="caution">
    <text evidence="9">The sequence shown here is derived from an EMBL/GenBank/DDBJ whole genome shotgun (WGS) entry which is preliminary data.</text>
</comment>